<accession>A0A8J5I9I2</accession>
<keyword evidence="2" id="KW-1185">Reference proteome</keyword>
<protein>
    <recommendedName>
        <fullName evidence="3">Fructose-bisphosphate aldolase</fullName>
    </recommendedName>
</protein>
<sequence length="116" mass="12988">MAQTSVHVHVRAMAKHNGLPMILHSDHCAKKLLPWFNGIGEETILGDFQKLVAKEKLIASEDPCSSAMAPATAQEIQTTMDIDIGKERNGLHNLYEEKGYLQVQIGTYKKYYDLCV</sequence>
<gene>
    <name evidence="1" type="ORF">JG688_00015776</name>
</gene>
<dbReference type="AlphaFoldDB" id="A0A8J5I9I2"/>
<evidence type="ECO:0008006" key="3">
    <source>
        <dbReference type="Google" id="ProtNLM"/>
    </source>
</evidence>
<proteinExistence type="predicted"/>
<comment type="caution">
    <text evidence="1">The sequence shown here is derived from an EMBL/GenBank/DDBJ whole genome shotgun (WGS) entry which is preliminary data.</text>
</comment>
<dbReference type="Proteomes" id="UP000709295">
    <property type="component" value="Unassembled WGS sequence"/>
</dbReference>
<reference evidence="1" key="1">
    <citation type="submission" date="2021-01" db="EMBL/GenBank/DDBJ databases">
        <title>Phytophthora aleatoria, a newly-described species from Pinus radiata is distinct from Phytophthora cactorum isolates based on comparative genomics.</title>
        <authorList>
            <person name="Mcdougal R."/>
            <person name="Panda P."/>
            <person name="Williams N."/>
            <person name="Studholme D.J."/>
        </authorList>
    </citation>
    <scope>NUCLEOTIDE SEQUENCE</scope>
    <source>
        <strain evidence="1">NZFS 4037</strain>
    </source>
</reference>
<evidence type="ECO:0000313" key="1">
    <source>
        <dbReference type="EMBL" id="KAG6946900.1"/>
    </source>
</evidence>
<name>A0A8J5I9I2_9STRA</name>
<evidence type="ECO:0000313" key="2">
    <source>
        <dbReference type="Proteomes" id="UP000709295"/>
    </source>
</evidence>
<organism evidence="1 2">
    <name type="scientific">Phytophthora aleatoria</name>
    <dbReference type="NCBI Taxonomy" id="2496075"/>
    <lineage>
        <taxon>Eukaryota</taxon>
        <taxon>Sar</taxon>
        <taxon>Stramenopiles</taxon>
        <taxon>Oomycota</taxon>
        <taxon>Peronosporomycetes</taxon>
        <taxon>Peronosporales</taxon>
        <taxon>Peronosporaceae</taxon>
        <taxon>Phytophthora</taxon>
    </lineage>
</organism>
<dbReference type="EMBL" id="JAENGY010001789">
    <property type="protein sequence ID" value="KAG6946900.1"/>
    <property type="molecule type" value="Genomic_DNA"/>
</dbReference>